<comment type="caution">
    <text evidence="3">The sequence shown here is derived from an EMBL/GenBank/DDBJ whole genome shotgun (WGS) entry which is preliminary data.</text>
</comment>
<protein>
    <submittedName>
        <fullName evidence="3">Uncharacterized protein</fullName>
    </submittedName>
</protein>
<dbReference type="InterPro" id="IPR021840">
    <property type="entry name" value="DUF3433"/>
</dbReference>
<evidence type="ECO:0000256" key="2">
    <source>
        <dbReference type="SAM" id="Phobius"/>
    </source>
</evidence>
<feature type="transmembrane region" description="Helical" evidence="2">
    <location>
        <begin position="865"/>
        <end position="888"/>
    </location>
</feature>
<reference evidence="3 4" key="1">
    <citation type="submission" date="2016-11" db="EMBL/GenBank/DDBJ databases">
        <title>Draft Genome Assembly of Colletotrichum chlorophyti a pathogen of herbaceous plants.</title>
        <authorList>
            <person name="Gan P."/>
            <person name="Narusaka M."/>
            <person name="Tsushima A."/>
            <person name="Narusaka Y."/>
            <person name="Takano Y."/>
            <person name="Shirasu K."/>
        </authorList>
    </citation>
    <scope>NUCLEOTIDE SEQUENCE [LARGE SCALE GENOMIC DNA]</scope>
    <source>
        <strain evidence="3 4">NTL11</strain>
    </source>
</reference>
<organism evidence="3 4">
    <name type="scientific">Colletotrichum chlorophyti</name>
    <dbReference type="NCBI Taxonomy" id="708187"/>
    <lineage>
        <taxon>Eukaryota</taxon>
        <taxon>Fungi</taxon>
        <taxon>Dikarya</taxon>
        <taxon>Ascomycota</taxon>
        <taxon>Pezizomycotina</taxon>
        <taxon>Sordariomycetes</taxon>
        <taxon>Hypocreomycetidae</taxon>
        <taxon>Glomerellales</taxon>
        <taxon>Glomerellaceae</taxon>
        <taxon>Colletotrichum</taxon>
    </lineage>
</organism>
<proteinExistence type="predicted"/>
<name>A0A1Q8RT38_9PEZI</name>
<feature type="transmembrane region" description="Helical" evidence="2">
    <location>
        <begin position="215"/>
        <end position="232"/>
    </location>
</feature>
<accession>A0A1Q8RT38</accession>
<dbReference type="EMBL" id="MPGH01000091">
    <property type="protein sequence ID" value="OLN87497.1"/>
    <property type="molecule type" value="Genomic_DNA"/>
</dbReference>
<evidence type="ECO:0000313" key="4">
    <source>
        <dbReference type="Proteomes" id="UP000186583"/>
    </source>
</evidence>
<feature type="transmembrane region" description="Helical" evidence="2">
    <location>
        <begin position="760"/>
        <end position="780"/>
    </location>
</feature>
<feature type="transmembrane region" description="Helical" evidence="2">
    <location>
        <begin position="642"/>
        <end position="667"/>
    </location>
</feature>
<dbReference type="Pfam" id="PF11915">
    <property type="entry name" value="DUF3433"/>
    <property type="match status" value="2"/>
</dbReference>
<keyword evidence="2" id="KW-1133">Transmembrane helix</keyword>
<sequence>MASEARAKANVPRRGAKHSTSGMDSYHRYVAQSNTVKDSSVARPYTSHSRSFSTPRPSIPGSSSSSVTALTGSDGDGDTSQRPPVPQITITSPGKSPSTVPRYSLTPRQANFPPTPRLAVPLSRLPPPVRQISPGEQVQLQLARIPPPVAGVDDSQKRDGLLDTSLPWRPFYLQRRVLSSFAFLFAGLLVTVEAVLDLSNKRGGLGSPDHGLRYLWQYGSAFIFTCIAALWARPEYQAKASAPWMRMAKEPASVDRTLMLDYVSVFEPWAIIKAAKNKDWLVAATTSVGLTLKLIVVIAVALVSPTFQIITARGASLTLRNTFVNDPTGLQNAGALPFFTMAALQTKGLSFPDGTSKHFAFQSFTADLPSAAELQTNVDGFESDIQCEPARLNLTGIQYMQASDTQLNVTVSTPACFVAQTIPHMALVNFTLPTFFMAFQAGSCGNSPAPDNGRVVIMAGAISINPATVPYSTEVVNVPIAGSVTQAAALLCRPTYSLTRVHVTKNNTQLIKIERNRSAANRTLDRVHPWDVAKAHFDSYPTDSQILAAIPSVNSRYPGKAIVASDAVMNSAVAMQVKDYGIPPIETFLRPENLTLISTAYWRQYTALVARNSLMAEKGEKSTGTAVIIGERLNVRPIPAHLLSGLLGFVLLLTLASVALAPATGFLPRNPNTVINMATLLAHSRQLLQCLRGTGAGDASTVRQRLLGTRFYTGVEPYEKASKDARGYFKIFGGAPPPQETPPEFVKTSKWDHPPPLYPWARLAAVATMTGMIISLEVVLRASESHGRIATVTADTDRHFLWTTGPGVIFGLVVLYLASADCATRCLAPYAKLRGGGSFETTVDLDFMDKSKPMILYDAVRTRNIAVVFTTTALIASSLLATFSGALYSTIPVASTRPVALQALDSFANASLPCSTCTTDTLLASLILDANLTFPSFTFEDLNFNTLQLTEPLSMKDSAGTIIATLPALRSHLSCRLYPQSEINTNFTVPELPNRFSQGMKVNIAGEPCLDPSIQSNAVLQPGVVPSSVFGIATPRSATSSQCSDFTYVWGQLADNAPSQMGYISAMGCNETLETVMAEVRLTGASLHVDQTFPPRVKESTSTPVDLNLLPLQYGLLANLTTGSQLDPFFSSLVTSRFAVPADSLGDPGLGKSGIVADAIVRQHGILRAQNLNVNSRRRLPDLDRLDTIPAMLESTPVTSLRRLVQDNVSTRIIQSVLGLLIVLTLVAWLLTPGADTILPRNPCCIASVAALLVDGNVFGLLGRGAEWQATEEMKRSFLDGSHNMGFKMGWERIRKRRLDEDRGEQETAYGINVKRGGGWGGGEDVGLGILARVNRAQRGFVRGWGKM</sequence>
<feature type="transmembrane region" description="Helical" evidence="2">
    <location>
        <begin position="177"/>
        <end position="195"/>
    </location>
</feature>
<keyword evidence="2" id="KW-0472">Membrane</keyword>
<dbReference type="Proteomes" id="UP000186583">
    <property type="component" value="Unassembled WGS sequence"/>
</dbReference>
<dbReference type="STRING" id="708187.A0A1Q8RT38"/>
<feature type="region of interest" description="Disordered" evidence="1">
    <location>
        <begin position="1"/>
        <end position="119"/>
    </location>
</feature>
<feature type="transmembrane region" description="Helical" evidence="2">
    <location>
        <begin position="280"/>
        <end position="303"/>
    </location>
</feature>
<keyword evidence="4" id="KW-1185">Reference proteome</keyword>
<dbReference type="PANTHER" id="PTHR37544:SF1">
    <property type="entry name" value="PHOSPHORIBOSYLAMINOIMIDAZOLE-SUCCINOCARBOXAMIDE SYNTHASE"/>
    <property type="match status" value="1"/>
</dbReference>
<feature type="compositionally biased region" description="Low complexity" evidence="1">
    <location>
        <begin position="53"/>
        <end position="66"/>
    </location>
</feature>
<gene>
    <name evidence="3" type="ORF">CCHL11_06176</name>
</gene>
<dbReference type="PANTHER" id="PTHR37544">
    <property type="entry name" value="SPRAY-RELATED"/>
    <property type="match status" value="1"/>
</dbReference>
<dbReference type="OrthoDB" id="5332281at2759"/>
<keyword evidence="2" id="KW-0812">Transmembrane</keyword>
<evidence type="ECO:0000256" key="1">
    <source>
        <dbReference type="SAM" id="MobiDB-lite"/>
    </source>
</evidence>
<feature type="transmembrane region" description="Helical" evidence="2">
    <location>
        <begin position="800"/>
        <end position="818"/>
    </location>
</feature>
<feature type="compositionally biased region" description="Polar residues" evidence="1">
    <location>
        <begin position="78"/>
        <end position="109"/>
    </location>
</feature>
<evidence type="ECO:0000313" key="3">
    <source>
        <dbReference type="EMBL" id="OLN87497.1"/>
    </source>
</evidence>